<evidence type="ECO:0000313" key="2">
    <source>
        <dbReference type="Proteomes" id="UP001150266"/>
    </source>
</evidence>
<dbReference type="EMBL" id="JAOTPV010000004">
    <property type="protein sequence ID" value="KAJ4483310.1"/>
    <property type="molecule type" value="Genomic_DNA"/>
</dbReference>
<dbReference type="Proteomes" id="UP001150266">
    <property type="component" value="Unassembled WGS sequence"/>
</dbReference>
<reference evidence="1" key="1">
    <citation type="submission" date="2022-08" db="EMBL/GenBank/DDBJ databases">
        <title>A Global Phylogenomic Analysis of the Shiitake Genus Lentinula.</title>
        <authorList>
            <consortium name="DOE Joint Genome Institute"/>
            <person name="Sierra-Patev S."/>
            <person name="Min B."/>
            <person name="Naranjo-Ortiz M."/>
            <person name="Looney B."/>
            <person name="Konkel Z."/>
            <person name="Slot J.C."/>
            <person name="Sakamoto Y."/>
            <person name="Steenwyk J.L."/>
            <person name="Rokas A."/>
            <person name="Carro J."/>
            <person name="Camarero S."/>
            <person name="Ferreira P."/>
            <person name="Molpeceres G."/>
            <person name="Ruiz-Duenas F.J."/>
            <person name="Serrano A."/>
            <person name="Henrissat B."/>
            <person name="Drula E."/>
            <person name="Hughes K.W."/>
            <person name="Mata J.L."/>
            <person name="Ishikawa N.K."/>
            <person name="Vargas-Isla R."/>
            <person name="Ushijima S."/>
            <person name="Smith C.A."/>
            <person name="Ahrendt S."/>
            <person name="Andreopoulos W."/>
            <person name="He G."/>
            <person name="Labutti K."/>
            <person name="Lipzen A."/>
            <person name="Ng V."/>
            <person name="Riley R."/>
            <person name="Sandor L."/>
            <person name="Barry K."/>
            <person name="Martinez A.T."/>
            <person name="Xiao Y."/>
            <person name="Gibbons J.G."/>
            <person name="Terashima K."/>
            <person name="Grigoriev I.V."/>
            <person name="Hibbett D.S."/>
        </authorList>
    </citation>
    <scope>NUCLEOTIDE SEQUENCE</scope>
    <source>
        <strain evidence="1">JLM2183</strain>
    </source>
</reference>
<evidence type="ECO:0000313" key="1">
    <source>
        <dbReference type="EMBL" id="KAJ4483310.1"/>
    </source>
</evidence>
<gene>
    <name evidence="1" type="ORF">J3R30DRAFT_3283871</name>
</gene>
<feature type="non-terminal residue" evidence="1">
    <location>
        <position position="1"/>
    </location>
</feature>
<accession>A0A9W9AJL3</accession>
<name>A0A9W9AJL3_9AGAR</name>
<organism evidence="1 2">
    <name type="scientific">Lentinula aciculospora</name>
    <dbReference type="NCBI Taxonomy" id="153920"/>
    <lineage>
        <taxon>Eukaryota</taxon>
        <taxon>Fungi</taxon>
        <taxon>Dikarya</taxon>
        <taxon>Basidiomycota</taxon>
        <taxon>Agaricomycotina</taxon>
        <taxon>Agaricomycetes</taxon>
        <taxon>Agaricomycetidae</taxon>
        <taxon>Agaricales</taxon>
        <taxon>Marasmiineae</taxon>
        <taxon>Omphalotaceae</taxon>
        <taxon>Lentinula</taxon>
    </lineage>
</organism>
<comment type="caution">
    <text evidence="1">The sequence shown here is derived from an EMBL/GenBank/DDBJ whole genome shotgun (WGS) entry which is preliminary data.</text>
</comment>
<protein>
    <submittedName>
        <fullName evidence="1">Uncharacterized protein</fullName>
    </submittedName>
</protein>
<dbReference type="OrthoDB" id="3061538at2759"/>
<keyword evidence="2" id="KW-1185">Reference proteome</keyword>
<dbReference type="AlphaFoldDB" id="A0A9W9AJL3"/>
<sequence length="195" mass="21941">PNLYLNLARLLAITSYTMLFPGNMSLVPLDLSMTNVVSSARRNVSVVTSNGQVVYPPAPLSPMLIPRDHPCWCTERFTFSNSRESNWIYCSTQFWLDSYGDVGGINATIEDGVEEPEFHDVSAVCRPTQRLALIINSVQAKIHQRLSSRLKAEMCDSSMKKLVTSGSPQMKQEKQRGRWLKQFCHQASLPYSTLP</sequence>
<proteinExistence type="predicted"/>